<protein>
    <recommendedName>
        <fullName evidence="4">Adhesin</fullName>
    </recommendedName>
</protein>
<dbReference type="AlphaFoldDB" id="A0AB35XMJ6"/>
<organism evidence="2 3">
    <name type="scientific">Cutibacterium avidum</name>
    <dbReference type="NCBI Taxonomy" id="33010"/>
    <lineage>
        <taxon>Bacteria</taxon>
        <taxon>Bacillati</taxon>
        <taxon>Actinomycetota</taxon>
        <taxon>Actinomycetes</taxon>
        <taxon>Propionibacteriales</taxon>
        <taxon>Propionibacteriaceae</taxon>
        <taxon>Cutibacterium</taxon>
    </lineage>
</organism>
<feature type="transmembrane region" description="Helical" evidence="1">
    <location>
        <begin position="128"/>
        <end position="149"/>
    </location>
</feature>
<name>A0AB35XMJ6_9ACTN</name>
<evidence type="ECO:0000256" key="1">
    <source>
        <dbReference type="SAM" id="Phobius"/>
    </source>
</evidence>
<feature type="transmembrane region" description="Helical" evidence="1">
    <location>
        <begin position="92"/>
        <end position="116"/>
    </location>
</feature>
<feature type="transmembrane region" description="Helical" evidence="1">
    <location>
        <begin position="170"/>
        <end position="192"/>
    </location>
</feature>
<dbReference type="EMBL" id="JBAKUA010000025">
    <property type="protein sequence ID" value="MEH1547652.1"/>
    <property type="molecule type" value="Genomic_DNA"/>
</dbReference>
<evidence type="ECO:0008006" key="4">
    <source>
        <dbReference type="Google" id="ProtNLM"/>
    </source>
</evidence>
<gene>
    <name evidence="2" type="ORF">V7F78_11735</name>
</gene>
<feature type="transmembrane region" description="Helical" evidence="1">
    <location>
        <begin position="21"/>
        <end position="42"/>
    </location>
</feature>
<comment type="caution">
    <text evidence="2">The sequence shown here is derived from an EMBL/GenBank/DDBJ whole genome shotgun (WGS) entry which is preliminary data.</text>
</comment>
<evidence type="ECO:0000313" key="2">
    <source>
        <dbReference type="EMBL" id="MEH1547652.1"/>
    </source>
</evidence>
<feature type="transmembrane region" description="Helical" evidence="1">
    <location>
        <begin position="54"/>
        <end position="71"/>
    </location>
</feature>
<dbReference type="Proteomes" id="UP001309299">
    <property type="component" value="Unassembled WGS sequence"/>
</dbReference>
<reference evidence="2" key="1">
    <citation type="submission" date="2024-02" db="EMBL/GenBank/DDBJ databases">
        <title>Bacterial skin colonization with Propionibacterium avidum as a risk factor for Periprosthetic Joint Infections - a single-center prospective study.</title>
        <authorList>
            <person name="Achermann Y."/>
        </authorList>
    </citation>
    <scope>NUCLEOTIDE SEQUENCE</scope>
    <source>
        <strain evidence="2">PAVI-2017310195</strain>
    </source>
</reference>
<keyword evidence="1" id="KW-0812">Transmembrane</keyword>
<keyword evidence="1" id="KW-1133">Transmembrane helix</keyword>
<sequence>MGIHDNTTTNKDQYRRAPLNGLIIGTIVGAAWAIEFLLPFLFPMGRYSRNIKMAFIALALPVLGWITGLWGRTAYSCTTSVKKKRRVKTTGIIMTTTIGVLMFITYYSLVAGIGILEVPDHATFSCKAFVMFLAPLIVFPITGWGLSIARINTPSDRHSVISKMSAWVALGLYLSTAAWFAISLFLNTLFFFEF</sequence>
<accession>A0AB35XMJ6</accession>
<proteinExistence type="predicted"/>
<keyword evidence="1" id="KW-0472">Membrane</keyword>
<evidence type="ECO:0000313" key="3">
    <source>
        <dbReference type="Proteomes" id="UP001309299"/>
    </source>
</evidence>
<dbReference type="RefSeq" id="WP_334353512.1">
    <property type="nucleotide sequence ID" value="NZ_JBAKUA010000025.1"/>
</dbReference>